<comment type="caution">
    <text evidence="1">The sequence shown here is derived from an EMBL/GenBank/DDBJ whole genome shotgun (WGS) entry which is preliminary data.</text>
</comment>
<proteinExistence type="predicted"/>
<accession>A0ACB8U029</accession>
<name>A0ACB8U029_9APHY</name>
<dbReference type="EMBL" id="MU274917">
    <property type="protein sequence ID" value="KAI0087620.1"/>
    <property type="molecule type" value="Genomic_DNA"/>
</dbReference>
<gene>
    <name evidence="1" type="ORF">BDY19DRAFT_994930</name>
</gene>
<sequence length="339" mass="38934">MPTVDGVEHSSALSDICISNSRQQTFDNSDDIQCLYRVLSRNSRLEGLVLENCRANPDTISILETLQSLSMPYLKHIVVKGRRDNDSGVIVQLIETKLVLQADHAKSYSYLSPNGLSDLFPTRELCIFPAKKLFIGGFFTVVVGTDDRNSFLIFTRITPFLEKYALHAQRPKVTELWLQSQTFSYQDLADIGTADVLQGVTKLVLLTDIERCLSVISEYSYFPSLVELHLLISWEGLDSTNVARILNSLRARQDAGHPIRKLHIALNSSDGYTPQIFEFWKNREKKFRDVVFDTTFEDASDNLRRMELPSVCMEGLPAQFLWKRWDNIYIERQLWHFED</sequence>
<evidence type="ECO:0000313" key="1">
    <source>
        <dbReference type="EMBL" id="KAI0087620.1"/>
    </source>
</evidence>
<protein>
    <submittedName>
        <fullName evidence="1">Uncharacterized protein</fullName>
    </submittedName>
</protein>
<organism evidence="1 2">
    <name type="scientific">Irpex rosettiformis</name>
    <dbReference type="NCBI Taxonomy" id="378272"/>
    <lineage>
        <taxon>Eukaryota</taxon>
        <taxon>Fungi</taxon>
        <taxon>Dikarya</taxon>
        <taxon>Basidiomycota</taxon>
        <taxon>Agaricomycotina</taxon>
        <taxon>Agaricomycetes</taxon>
        <taxon>Polyporales</taxon>
        <taxon>Irpicaceae</taxon>
        <taxon>Irpex</taxon>
    </lineage>
</organism>
<evidence type="ECO:0000313" key="2">
    <source>
        <dbReference type="Proteomes" id="UP001055072"/>
    </source>
</evidence>
<keyword evidence="2" id="KW-1185">Reference proteome</keyword>
<dbReference type="Proteomes" id="UP001055072">
    <property type="component" value="Unassembled WGS sequence"/>
</dbReference>
<reference evidence="1" key="1">
    <citation type="journal article" date="2021" name="Environ. Microbiol.">
        <title>Gene family expansions and transcriptome signatures uncover fungal adaptations to wood decay.</title>
        <authorList>
            <person name="Hage H."/>
            <person name="Miyauchi S."/>
            <person name="Viragh M."/>
            <person name="Drula E."/>
            <person name="Min B."/>
            <person name="Chaduli D."/>
            <person name="Navarro D."/>
            <person name="Favel A."/>
            <person name="Norest M."/>
            <person name="Lesage-Meessen L."/>
            <person name="Balint B."/>
            <person name="Merenyi Z."/>
            <person name="de Eugenio L."/>
            <person name="Morin E."/>
            <person name="Martinez A.T."/>
            <person name="Baldrian P."/>
            <person name="Stursova M."/>
            <person name="Martinez M.J."/>
            <person name="Novotny C."/>
            <person name="Magnuson J.K."/>
            <person name="Spatafora J.W."/>
            <person name="Maurice S."/>
            <person name="Pangilinan J."/>
            <person name="Andreopoulos W."/>
            <person name="LaButti K."/>
            <person name="Hundley H."/>
            <person name="Na H."/>
            <person name="Kuo A."/>
            <person name="Barry K."/>
            <person name="Lipzen A."/>
            <person name="Henrissat B."/>
            <person name="Riley R."/>
            <person name="Ahrendt S."/>
            <person name="Nagy L.G."/>
            <person name="Grigoriev I.V."/>
            <person name="Martin F."/>
            <person name="Rosso M.N."/>
        </authorList>
    </citation>
    <scope>NUCLEOTIDE SEQUENCE</scope>
    <source>
        <strain evidence="1">CBS 384.51</strain>
    </source>
</reference>